<keyword evidence="1" id="KW-0805">Transcription regulation</keyword>
<sequence length="389" mass="41035">MSTAPSDTLTPDRQPQPDHPTASTGPITRLSPAQARLADYLVRGLTIEQVAAETRLSPRTVTKHAAALRIKFRCPARCSMAVLIHALITTGQSTPPSPSRPAPHLNARQLHLLRALTKHTVTRDIARAAGIEPADVRAHIDALIVDAGADDTADLVILAHGWGLLGHDQAAAICRHVSRPRLTQASTATAASTKGELMDLLLPSFADRLLSQGQGPGDVPRVSVAEATGWLAPLAARVLDVLDAAGPQTENTAFLAHGHIHLPLTVDANRATYLRVAAQSTMVPWAVPAVSLILTITGTVALEMYEEATGLAGGHPRYARTFRPEQVFTVHPGTLCATESSLDAVQVLVSVPPQFEAADKVVGEEHAATVEKARRALGQVAAGMAGDGR</sequence>
<name>A0A0F7VPN3_STRLW</name>
<accession>A0A0F7VPN3</accession>
<dbReference type="InterPro" id="IPR000792">
    <property type="entry name" value="Tscrpt_reg_LuxR_C"/>
</dbReference>
<gene>
    <name evidence="6" type="primary">sle_23240</name>
</gene>
<dbReference type="SUPFAM" id="SSF46894">
    <property type="entry name" value="C-terminal effector domain of the bipartite response regulators"/>
    <property type="match status" value="2"/>
</dbReference>
<dbReference type="InterPro" id="IPR016032">
    <property type="entry name" value="Sig_transdc_resp-reg_C-effctor"/>
</dbReference>
<evidence type="ECO:0000256" key="3">
    <source>
        <dbReference type="ARBA" id="ARBA00023163"/>
    </source>
</evidence>
<evidence type="ECO:0000256" key="2">
    <source>
        <dbReference type="ARBA" id="ARBA00023125"/>
    </source>
</evidence>
<evidence type="ECO:0000313" key="7">
    <source>
        <dbReference type="Proteomes" id="UP000035016"/>
    </source>
</evidence>
<dbReference type="GO" id="GO:0006355">
    <property type="term" value="P:regulation of DNA-templated transcription"/>
    <property type="evidence" value="ECO:0007669"/>
    <property type="project" value="InterPro"/>
</dbReference>
<dbReference type="Gene3D" id="1.10.10.10">
    <property type="entry name" value="Winged helix-like DNA-binding domain superfamily/Winged helix DNA-binding domain"/>
    <property type="match status" value="2"/>
</dbReference>
<dbReference type="InterPro" id="IPR036388">
    <property type="entry name" value="WH-like_DNA-bd_sf"/>
</dbReference>
<protein>
    <recommendedName>
        <fullName evidence="5">HTH luxR-type domain-containing protein</fullName>
    </recommendedName>
</protein>
<evidence type="ECO:0000313" key="6">
    <source>
        <dbReference type="EMBL" id="CQR61785.1"/>
    </source>
</evidence>
<dbReference type="PANTHER" id="PTHR43214">
    <property type="entry name" value="TWO-COMPONENT RESPONSE REGULATOR"/>
    <property type="match status" value="1"/>
</dbReference>
<evidence type="ECO:0000256" key="1">
    <source>
        <dbReference type="ARBA" id="ARBA00023015"/>
    </source>
</evidence>
<dbReference type="InterPro" id="IPR039420">
    <property type="entry name" value="WalR-like"/>
</dbReference>
<proteinExistence type="predicted"/>
<feature type="region of interest" description="Disordered" evidence="4">
    <location>
        <begin position="1"/>
        <end position="30"/>
    </location>
</feature>
<feature type="compositionally biased region" description="Polar residues" evidence="4">
    <location>
        <begin position="1"/>
        <end position="13"/>
    </location>
</feature>
<evidence type="ECO:0000256" key="4">
    <source>
        <dbReference type="SAM" id="MobiDB-lite"/>
    </source>
</evidence>
<dbReference type="Proteomes" id="UP000035016">
    <property type="component" value="Chromosome Chromosome"/>
</dbReference>
<dbReference type="PANTHER" id="PTHR43214:SF24">
    <property type="entry name" value="TRANSCRIPTIONAL REGULATORY PROTEIN NARL-RELATED"/>
    <property type="match status" value="1"/>
</dbReference>
<evidence type="ECO:0000259" key="5">
    <source>
        <dbReference type="SMART" id="SM00421"/>
    </source>
</evidence>
<feature type="domain" description="HTH luxR-type" evidence="5">
    <location>
        <begin position="27"/>
        <end position="84"/>
    </location>
</feature>
<dbReference type="SMART" id="SM00421">
    <property type="entry name" value="HTH_LUXR"/>
    <property type="match status" value="1"/>
</dbReference>
<organism evidence="6 7">
    <name type="scientific">Streptomyces leeuwenhoekii</name>
    <dbReference type="NCBI Taxonomy" id="1437453"/>
    <lineage>
        <taxon>Bacteria</taxon>
        <taxon>Bacillati</taxon>
        <taxon>Actinomycetota</taxon>
        <taxon>Actinomycetes</taxon>
        <taxon>Kitasatosporales</taxon>
        <taxon>Streptomycetaceae</taxon>
        <taxon>Streptomyces</taxon>
    </lineage>
</organism>
<dbReference type="GO" id="GO:0003677">
    <property type="term" value="F:DNA binding"/>
    <property type="evidence" value="ECO:0007669"/>
    <property type="project" value="UniProtKB-KW"/>
</dbReference>
<keyword evidence="2" id="KW-0238">DNA-binding</keyword>
<dbReference type="EMBL" id="LN831790">
    <property type="protein sequence ID" value="CQR61785.1"/>
    <property type="molecule type" value="Genomic_DNA"/>
</dbReference>
<dbReference type="AlphaFoldDB" id="A0A0F7VPN3"/>
<dbReference type="KEGG" id="sle:sle_23240"/>
<keyword evidence="3" id="KW-0804">Transcription</keyword>
<reference evidence="6 7" key="1">
    <citation type="submission" date="2015-02" db="EMBL/GenBank/DDBJ databases">
        <authorList>
            <person name="Gomez-Escribano P.J."/>
        </authorList>
    </citation>
    <scope>NUCLEOTIDE SEQUENCE [LARGE SCALE GENOMIC DNA]</scope>
    <source>
        <strain evidence="7">C34 (DSM 42122 / NRRL B-24963)</strain>
    </source>
</reference>